<comment type="similarity">
    <text evidence="2">Belongs to the MAP65/ASE1 family.</text>
</comment>
<name>A0A6P9EFQ2_JUGRE</name>
<organism evidence="7 8">
    <name type="scientific">Juglans regia</name>
    <name type="common">English walnut</name>
    <dbReference type="NCBI Taxonomy" id="51240"/>
    <lineage>
        <taxon>Eukaryota</taxon>
        <taxon>Viridiplantae</taxon>
        <taxon>Streptophyta</taxon>
        <taxon>Embryophyta</taxon>
        <taxon>Tracheophyta</taxon>
        <taxon>Spermatophyta</taxon>
        <taxon>Magnoliopsida</taxon>
        <taxon>eudicotyledons</taxon>
        <taxon>Gunneridae</taxon>
        <taxon>Pentapetalae</taxon>
        <taxon>rosids</taxon>
        <taxon>fabids</taxon>
        <taxon>Fagales</taxon>
        <taxon>Juglandaceae</taxon>
        <taxon>Juglans</taxon>
    </lineage>
</organism>
<dbReference type="GO" id="GO:0008017">
    <property type="term" value="F:microtubule binding"/>
    <property type="evidence" value="ECO:0000318"/>
    <property type="project" value="GO_Central"/>
</dbReference>
<keyword evidence="7" id="KW-1185">Reference proteome</keyword>
<sequence length="236" mass="27283">MTNEPKDEDLVEEGKETADEVEKVIESTEDSAAVNLREKSSVESHDQECLEVCRRKQSVQNTGSLKEELSRILPQLEEMRKRKSERRNQFLETQEQIQKISNEIYGSTECISSVLVVDESDLSLRKLEELHRELHERQKEKRDRLRQVQEQVCALNSLCSMLGVDSKKILTEVHPSLRDSERSTNLSNCTIEQLAAAIQKWREVKLQRMQRLQDLGALEFDGYTNGRATNVSECYL</sequence>
<feature type="coiled-coil region" evidence="5">
    <location>
        <begin position="124"/>
        <end position="151"/>
    </location>
</feature>
<feature type="compositionally biased region" description="Acidic residues" evidence="6">
    <location>
        <begin position="1"/>
        <end position="11"/>
    </location>
</feature>
<dbReference type="GO" id="GO:0005874">
    <property type="term" value="C:microtubule"/>
    <property type="evidence" value="ECO:0007669"/>
    <property type="project" value="UniProtKB-KW"/>
</dbReference>
<gene>
    <name evidence="8" type="primary">LOC108992329</name>
</gene>
<dbReference type="InterPro" id="IPR007145">
    <property type="entry name" value="MAP65_Ase1_PRC1"/>
</dbReference>
<dbReference type="RefSeq" id="XP_035541657.1">
    <property type="nucleotide sequence ID" value="XM_035685764.1"/>
</dbReference>
<dbReference type="GO" id="GO:0005737">
    <property type="term" value="C:cytoplasm"/>
    <property type="evidence" value="ECO:0000318"/>
    <property type="project" value="GO_Central"/>
</dbReference>
<feature type="compositionally biased region" description="Basic and acidic residues" evidence="6">
    <location>
        <begin position="12"/>
        <end position="26"/>
    </location>
</feature>
<dbReference type="GO" id="GO:0000226">
    <property type="term" value="P:microtubule cytoskeleton organization"/>
    <property type="evidence" value="ECO:0000318"/>
    <property type="project" value="GO_Central"/>
</dbReference>
<keyword evidence="5" id="KW-0175">Coiled coil</keyword>
<feature type="region of interest" description="Disordered" evidence="6">
    <location>
        <begin position="1"/>
        <end position="40"/>
    </location>
</feature>
<keyword evidence="4" id="KW-0206">Cytoskeleton</keyword>
<reference evidence="8" key="1">
    <citation type="submission" date="2025-08" db="UniProtKB">
        <authorList>
            <consortium name="RefSeq"/>
        </authorList>
    </citation>
    <scope>IDENTIFICATION</scope>
    <source>
        <tissue evidence="8">Leaves</tissue>
    </source>
</reference>
<evidence type="ECO:0000256" key="4">
    <source>
        <dbReference type="ARBA" id="ARBA00023212"/>
    </source>
</evidence>
<dbReference type="GeneID" id="108992329"/>
<feature type="coiled-coil region" evidence="5">
    <location>
        <begin position="66"/>
        <end position="96"/>
    </location>
</feature>
<evidence type="ECO:0000313" key="8">
    <source>
        <dbReference type="RefSeq" id="XP_035541657.1"/>
    </source>
</evidence>
<protein>
    <submittedName>
        <fullName evidence="8">65-kDa microtubule-associated protein 9-like</fullName>
    </submittedName>
</protein>
<dbReference type="Proteomes" id="UP000235220">
    <property type="component" value="Chromosome 15"/>
</dbReference>
<evidence type="ECO:0000256" key="2">
    <source>
        <dbReference type="ARBA" id="ARBA00006187"/>
    </source>
</evidence>
<dbReference type="PANTHER" id="PTHR19321">
    <property type="entry name" value="PROTEIN REGULATOR OF CYTOKINESIS 1 PRC1-RELATED"/>
    <property type="match status" value="1"/>
</dbReference>
<evidence type="ECO:0000256" key="3">
    <source>
        <dbReference type="ARBA" id="ARBA00022701"/>
    </source>
</evidence>
<dbReference type="PANTHER" id="PTHR19321:SF53">
    <property type="entry name" value="65-KDA MICROTUBULE-ASSOCIATED PROTEIN 3-LIKE"/>
    <property type="match status" value="1"/>
</dbReference>
<accession>A0A6P9EFQ2</accession>
<dbReference type="GO" id="GO:0000911">
    <property type="term" value="P:cytokinesis by cell plate formation"/>
    <property type="evidence" value="ECO:0000318"/>
    <property type="project" value="GO_Central"/>
</dbReference>
<dbReference type="KEGG" id="jre:108992329"/>
<evidence type="ECO:0000256" key="1">
    <source>
        <dbReference type="ARBA" id="ARBA00004245"/>
    </source>
</evidence>
<keyword evidence="3" id="KW-0493">Microtubule</keyword>
<dbReference type="OrthoDB" id="1706427at2759"/>
<keyword evidence="4" id="KW-0963">Cytoplasm</keyword>
<dbReference type="AlphaFoldDB" id="A0A6P9EFQ2"/>
<evidence type="ECO:0000256" key="5">
    <source>
        <dbReference type="SAM" id="Coils"/>
    </source>
</evidence>
<dbReference type="GO" id="GO:0005819">
    <property type="term" value="C:spindle"/>
    <property type="evidence" value="ECO:0000318"/>
    <property type="project" value="GO_Central"/>
</dbReference>
<dbReference type="InParanoid" id="A0A6P9EFQ2"/>
<proteinExistence type="inferred from homology"/>
<evidence type="ECO:0000256" key="6">
    <source>
        <dbReference type="SAM" id="MobiDB-lite"/>
    </source>
</evidence>
<evidence type="ECO:0000313" key="7">
    <source>
        <dbReference type="Proteomes" id="UP000235220"/>
    </source>
</evidence>
<comment type="subcellular location">
    <subcellularLocation>
        <location evidence="1">Cytoplasm</location>
        <location evidence="1">Cytoskeleton</location>
    </subcellularLocation>
</comment>
<dbReference type="Pfam" id="PF03999">
    <property type="entry name" value="MAP65_ASE1"/>
    <property type="match status" value="1"/>
</dbReference>